<dbReference type="GO" id="GO:0006508">
    <property type="term" value="P:proteolysis"/>
    <property type="evidence" value="ECO:0007669"/>
    <property type="project" value="InterPro"/>
</dbReference>
<sequence length="746" mass="86811">MIYCFKILNEKNMLVNKPAPQREFNIEGYIQMDNVTEETIFFNSKFESGNLRQAFKVPLSVLMQQQNQQSQQASEIQTPITPEYKLYLQDDTNNDNSLTQWFYFSVFNIKKEFVIKLTIDNLMKDDSLYSSGMKPFVYSIKKKKFQNIGWHRGGFDISYNPNGQTIRTSSKTLDHDFDPSYVDFVGDKFKQNSSLTFHYKFEYENDIVFFSHFAPYTYTDLTNYLGMIQQNEDYKDKARIDGLCKKTYLSAQEEIEAFRVFEYRIPKSQGGLQNGENIKKEKKKKKKIKDKEGQNQGQGHKSKKKNNSIKKSIGQDGGAHNDLDESKKDTRNEEKLHKKPDLEYKQFIFISSRVHPGESNASYLSHGMIEFLLSNDPEAHELRNNFVFKIVPMLNPDGVIYGNYRSSLLGVDLNRRWKNPSKFLHPTIYYSKQLIKWMHSYQKHPLVYNETQYNGVVMSCDFHGHSRKKNIFMYGCFLPTNDPLNTTNQIIHSVPEAVSTVCPIFSIKDCKFSCEKEKETTARIVLYKELGILNSYTLEGTFYGSDIFKQPQKRLQSMNSFVSQQNQTIVSPWMSTDPREDIHITISDLMEVGKDFGRGIYQAIQTKLIRKLWFPHHKSKMTEKRTSQSKLIQAEKVVKNINERIQFRRSDTNHIPIDPRYKSGIVTKRNIQNASVGQNFIIGGITSLANQTQNQSNHNLRRQISKSNYKKELLIFASDQFAKSRAYDGFHGKGDESHLRTHNLNE</sequence>
<name>A0A078AX12_STYLE</name>
<dbReference type="SUPFAM" id="SSF53187">
    <property type="entry name" value="Zn-dependent exopeptidases"/>
    <property type="match status" value="1"/>
</dbReference>
<evidence type="ECO:0000313" key="7">
    <source>
        <dbReference type="Proteomes" id="UP000039865"/>
    </source>
</evidence>
<dbReference type="Proteomes" id="UP000039865">
    <property type="component" value="Unassembled WGS sequence"/>
</dbReference>
<dbReference type="GO" id="GO:0008270">
    <property type="term" value="F:zinc ion binding"/>
    <property type="evidence" value="ECO:0007669"/>
    <property type="project" value="InterPro"/>
</dbReference>
<dbReference type="Gene3D" id="3.40.630.10">
    <property type="entry name" value="Zn peptidases"/>
    <property type="match status" value="1"/>
</dbReference>
<dbReference type="InterPro" id="IPR050821">
    <property type="entry name" value="Cytosolic_carboxypeptidase"/>
</dbReference>
<feature type="region of interest" description="Disordered" evidence="4">
    <location>
        <begin position="271"/>
        <end position="337"/>
    </location>
</feature>
<dbReference type="AlphaFoldDB" id="A0A078AX12"/>
<dbReference type="EMBL" id="CCKQ01015180">
    <property type="protein sequence ID" value="CDW86980.1"/>
    <property type="molecule type" value="Genomic_DNA"/>
</dbReference>
<keyword evidence="7" id="KW-1185">Reference proteome</keyword>
<comment type="similarity">
    <text evidence="2 3">Belongs to the peptidase M14 family.</text>
</comment>
<keyword evidence="6" id="KW-0121">Carboxypeptidase</keyword>
<evidence type="ECO:0000259" key="5">
    <source>
        <dbReference type="PROSITE" id="PS52035"/>
    </source>
</evidence>
<evidence type="ECO:0000256" key="2">
    <source>
        <dbReference type="ARBA" id="ARBA00005988"/>
    </source>
</evidence>
<dbReference type="PROSITE" id="PS52035">
    <property type="entry name" value="PEPTIDASE_M14"/>
    <property type="match status" value="1"/>
</dbReference>
<dbReference type="InParanoid" id="A0A078AX12"/>
<dbReference type="InterPro" id="IPR000834">
    <property type="entry name" value="Peptidase_M14"/>
</dbReference>
<proteinExistence type="inferred from homology"/>
<comment type="cofactor">
    <cofactor evidence="1">
        <name>Zn(2+)</name>
        <dbReference type="ChEBI" id="CHEBI:29105"/>
    </cofactor>
</comment>
<evidence type="ECO:0000313" key="6">
    <source>
        <dbReference type="EMBL" id="CDW86980.1"/>
    </source>
</evidence>
<organism evidence="6 7">
    <name type="scientific">Stylonychia lemnae</name>
    <name type="common">Ciliate</name>
    <dbReference type="NCBI Taxonomy" id="5949"/>
    <lineage>
        <taxon>Eukaryota</taxon>
        <taxon>Sar</taxon>
        <taxon>Alveolata</taxon>
        <taxon>Ciliophora</taxon>
        <taxon>Intramacronucleata</taxon>
        <taxon>Spirotrichea</taxon>
        <taxon>Stichotrichia</taxon>
        <taxon>Sporadotrichida</taxon>
        <taxon>Oxytrichidae</taxon>
        <taxon>Stylonychinae</taxon>
        <taxon>Stylonychia</taxon>
    </lineage>
</organism>
<dbReference type="Pfam" id="PF00246">
    <property type="entry name" value="Peptidase_M14"/>
    <property type="match status" value="1"/>
</dbReference>
<evidence type="ECO:0000256" key="4">
    <source>
        <dbReference type="SAM" id="MobiDB-lite"/>
    </source>
</evidence>
<reference evidence="6 7" key="1">
    <citation type="submission" date="2014-06" db="EMBL/GenBank/DDBJ databases">
        <authorList>
            <person name="Swart Estienne"/>
        </authorList>
    </citation>
    <scope>NUCLEOTIDE SEQUENCE [LARGE SCALE GENOMIC DNA]</scope>
    <source>
        <strain evidence="6 7">130c</strain>
    </source>
</reference>
<dbReference type="PANTHER" id="PTHR12756">
    <property type="entry name" value="CYTOSOLIC CARBOXYPEPTIDASE"/>
    <property type="match status" value="1"/>
</dbReference>
<dbReference type="GO" id="GO:0004181">
    <property type="term" value="F:metallocarboxypeptidase activity"/>
    <property type="evidence" value="ECO:0007669"/>
    <property type="project" value="InterPro"/>
</dbReference>
<feature type="compositionally biased region" description="Basic and acidic residues" evidence="4">
    <location>
        <begin position="319"/>
        <end position="337"/>
    </location>
</feature>
<gene>
    <name evidence="6" type="primary">Contig16928.g18035</name>
    <name evidence="6" type="ORF">STYLEM_16081</name>
</gene>
<feature type="active site" description="Proton donor/acceptor" evidence="3">
    <location>
        <position position="539"/>
    </location>
</feature>
<dbReference type="OrthoDB" id="10253041at2759"/>
<dbReference type="Gene3D" id="2.60.40.3120">
    <property type="match status" value="1"/>
</dbReference>
<protein>
    <submittedName>
        <fullName evidence="6">Zinc carboxypeptidase family protein</fullName>
    </submittedName>
</protein>
<evidence type="ECO:0000256" key="3">
    <source>
        <dbReference type="PROSITE-ProRule" id="PRU01379"/>
    </source>
</evidence>
<feature type="domain" description="Peptidase M14" evidence="5">
    <location>
        <begin position="286"/>
        <end position="565"/>
    </location>
</feature>
<dbReference type="PANTHER" id="PTHR12756:SF11">
    <property type="entry name" value="CYTOSOLIC CARBOXYPEPTIDASE 1"/>
    <property type="match status" value="1"/>
</dbReference>
<keyword evidence="6" id="KW-0645">Protease</keyword>
<keyword evidence="6" id="KW-0378">Hydrolase</keyword>
<evidence type="ECO:0000256" key="1">
    <source>
        <dbReference type="ARBA" id="ARBA00001947"/>
    </source>
</evidence>
<accession>A0A078AX12</accession>